<name>A0AB37UIB6_9CYAN</name>
<keyword evidence="4" id="KW-1185">Reference proteome</keyword>
<dbReference type="AlphaFoldDB" id="A0AB37UIB6"/>
<keyword evidence="1" id="KW-1133">Transmembrane helix</keyword>
<protein>
    <recommendedName>
        <fullName evidence="2">DUF218 domain-containing protein</fullName>
    </recommendedName>
</protein>
<gene>
    <name evidence="3" type="ORF">DSM107010_36380</name>
</gene>
<evidence type="ECO:0000259" key="2">
    <source>
        <dbReference type="Pfam" id="PF02698"/>
    </source>
</evidence>
<organism evidence="3 4">
    <name type="scientific">Chroococcidiopsis cubana SAG 39.79</name>
    <dbReference type="NCBI Taxonomy" id="388085"/>
    <lineage>
        <taxon>Bacteria</taxon>
        <taxon>Bacillati</taxon>
        <taxon>Cyanobacteriota</taxon>
        <taxon>Cyanophyceae</taxon>
        <taxon>Chroococcidiopsidales</taxon>
        <taxon>Chroococcidiopsidaceae</taxon>
        <taxon>Chroococcidiopsis</taxon>
    </lineage>
</organism>
<evidence type="ECO:0000313" key="4">
    <source>
        <dbReference type="Proteomes" id="UP000282574"/>
    </source>
</evidence>
<dbReference type="Proteomes" id="UP000282574">
    <property type="component" value="Unassembled WGS sequence"/>
</dbReference>
<reference evidence="3 4" key="1">
    <citation type="journal article" date="2019" name="Genome Biol. Evol.">
        <title>Day and night: Metabolic profiles and evolutionary relationships of six axenic non-marine cyanobacteria.</title>
        <authorList>
            <person name="Will S.E."/>
            <person name="Henke P."/>
            <person name="Boedeker C."/>
            <person name="Huang S."/>
            <person name="Brinkmann H."/>
            <person name="Rohde M."/>
            <person name="Jarek M."/>
            <person name="Friedl T."/>
            <person name="Seufert S."/>
            <person name="Schumacher M."/>
            <person name="Overmann J."/>
            <person name="Neumann-Schaal M."/>
            <person name="Petersen J."/>
        </authorList>
    </citation>
    <scope>NUCLEOTIDE SEQUENCE [LARGE SCALE GENOMIC DNA]</scope>
    <source>
        <strain evidence="3 4">SAG 39.79</strain>
    </source>
</reference>
<keyword evidence="1" id="KW-0472">Membrane</keyword>
<accession>A0AB37UIB6</accession>
<feature type="transmembrane region" description="Helical" evidence="1">
    <location>
        <begin position="21"/>
        <end position="45"/>
    </location>
</feature>
<dbReference type="RefSeq" id="WP_106168249.1">
    <property type="nucleotide sequence ID" value="NZ_JAVKZF010000002.1"/>
</dbReference>
<evidence type="ECO:0000256" key="1">
    <source>
        <dbReference type="SAM" id="Phobius"/>
    </source>
</evidence>
<comment type="caution">
    <text evidence="3">The sequence shown here is derived from an EMBL/GenBank/DDBJ whole genome shotgun (WGS) entry which is preliminary data.</text>
</comment>
<sequence>MAAKKRSQFKLLNITLIRQQEIWLPTVWGWLFLILLTLTLLTVSISNLPSFLAVNQPVNAEVLVIEGWLPDYAFKEALARFKRGSYRQIVTTGIPIERGCYLAEYKNYAELAAATLKTLGLESEKIVPVPTPEVRKDRTYASAIAFKQWLEKANTPIKSIDLLTLDLHARRSWLLYRQALASTNTKVGIIAMPPIDYDPKYWWRYSAGVRKLINELVAYIYARFINWNT</sequence>
<dbReference type="EMBL" id="RSCK01000031">
    <property type="protein sequence ID" value="RUT11125.1"/>
    <property type="molecule type" value="Genomic_DNA"/>
</dbReference>
<proteinExistence type="predicted"/>
<dbReference type="Pfam" id="PF02698">
    <property type="entry name" value="DUF218"/>
    <property type="match status" value="1"/>
</dbReference>
<keyword evidence="1" id="KW-0812">Transmembrane</keyword>
<feature type="domain" description="DUF218" evidence="2">
    <location>
        <begin position="74"/>
        <end position="196"/>
    </location>
</feature>
<dbReference type="InterPro" id="IPR003848">
    <property type="entry name" value="DUF218"/>
</dbReference>
<evidence type="ECO:0000313" key="3">
    <source>
        <dbReference type="EMBL" id="RUT11125.1"/>
    </source>
</evidence>